<dbReference type="AlphaFoldDB" id="A0A0N5C3J9"/>
<name>A0A0N5C3J9_STREA</name>
<proteinExistence type="predicted"/>
<sequence length="166" mass="19384">MPPVYHYYLLVFLVHSLIITSIILTIAVKYKLRKLNNCNSSVNLRDDKKKKAEYRMTHYVTVLTFLQLCRILEDQMYYIPVKFGGHDESIYQIANAVNPFISVLWIFINSLSLIIISKTLREAIIRTFKLRVMFRKLFRKATVQNVGAFSVDCHSKGLTRITKHVV</sequence>
<feature type="transmembrane region" description="Helical" evidence="1">
    <location>
        <begin position="93"/>
        <end position="116"/>
    </location>
</feature>
<evidence type="ECO:0000313" key="3">
    <source>
        <dbReference type="WBParaSite" id="SPAL_0001254400.1"/>
    </source>
</evidence>
<feature type="transmembrane region" description="Helical" evidence="1">
    <location>
        <begin position="6"/>
        <end position="28"/>
    </location>
</feature>
<keyword evidence="1" id="KW-0472">Membrane</keyword>
<keyword evidence="1" id="KW-0812">Transmembrane</keyword>
<accession>A0A0N5C3J9</accession>
<organism evidence="2 3">
    <name type="scientific">Strongyloides papillosus</name>
    <name type="common">Intestinal threadworm</name>
    <dbReference type="NCBI Taxonomy" id="174720"/>
    <lineage>
        <taxon>Eukaryota</taxon>
        <taxon>Metazoa</taxon>
        <taxon>Ecdysozoa</taxon>
        <taxon>Nematoda</taxon>
        <taxon>Chromadorea</taxon>
        <taxon>Rhabditida</taxon>
        <taxon>Tylenchina</taxon>
        <taxon>Panagrolaimomorpha</taxon>
        <taxon>Strongyloidoidea</taxon>
        <taxon>Strongyloididae</taxon>
        <taxon>Strongyloides</taxon>
    </lineage>
</organism>
<evidence type="ECO:0000313" key="2">
    <source>
        <dbReference type="Proteomes" id="UP000046392"/>
    </source>
</evidence>
<keyword evidence="1" id="KW-1133">Transmembrane helix</keyword>
<keyword evidence="2" id="KW-1185">Reference proteome</keyword>
<reference evidence="3" key="1">
    <citation type="submission" date="2017-02" db="UniProtKB">
        <authorList>
            <consortium name="WormBaseParasite"/>
        </authorList>
    </citation>
    <scope>IDENTIFICATION</scope>
</reference>
<dbReference type="WBParaSite" id="SPAL_0001254400.1">
    <property type="protein sequence ID" value="SPAL_0001254400.1"/>
    <property type="gene ID" value="SPAL_0001254400"/>
</dbReference>
<protein>
    <submittedName>
        <fullName evidence="3">G_PROTEIN_RECEP_F1_2 domain-containing protein</fullName>
    </submittedName>
</protein>
<feature type="transmembrane region" description="Helical" evidence="1">
    <location>
        <begin position="56"/>
        <end position="73"/>
    </location>
</feature>
<dbReference type="Proteomes" id="UP000046392">
    <property type="component" value="Unplaced"/>
</dbReference>
<evidence type="ECO:0000256" key="1">
    <source>
        <dbReference type="SAM" id="Phobius"/>
    </source>
</evidence>